<protein>
    <recommendedName>
        <fullName evidence="4">Calcineurin-like phosphoesterase domain-containing protein</fullName>
    </recommendedName>
</protein>
<reference evidence="2 3" key="1">
    <citation type="journal article" date="2016" name="Sci. Rep.">
        <title>Metabolic traits of an uncultured archaeal lineage -MSBL1- from brine pools of the Red Sea.</title>
        <authorList>
            <person name="Mwirichia R."/>
            <person name="Alam I."/>
            <person name="Rashid M."/>
            <person name="Vinu M."/>
            <person name="Ba-Alawi W."/>
            <person name="Anthony Kamau A."/>
            <person name="Kamanda Ngugi D."/>
            <person name="Goker M."/>
            <person name="Klenk H.P."/>
            <person name="Bajic V."/>
            <person name="Stingl U."/>
        </authorList>
    </citation>
    <scope>NUCLEOTIDE SEQUENCE [LARGE SCALE GENOMIC DNA]</scope>
    <source>
        <strain evidence="2">SCGC-AAA261F19</strain>
    </source>
</reference>
<dbReference type="EMBL" id="LHXZ01000028">
    <property type="protein sequence ID" value="KXB03155.1"/>
    <property type="molecule type" value="Genomic_DNA"/>
</dbReference>
<dbReference type="SUPFAM" id="SSF56300">
    <property type="entry name" value="Metallo-dependent phosphatases"/>
    <property type="match status" value="1"/>
</dbReference>
<feature type="region of interest" description="Disordered" evidence="1">
    <location>
        <begin position="1"/>
        <end position="31"/>
    </location>
</feature>
<comment type="caution">
    <text evidence="2">The sequence shown here is derived from an EMBL/GenBank/DDBJ whole genome shotgun (WGS) entry which is preliminary data.</text>
</comment>
<evidence type="ECO:0008006" key="4">
    <source>
        <dbReference type="Google" id="ProtNLM"/>
    </source>
</evidence>
<proteinExistence type="predicted"/>
<gene>
    <name evidence="2" type="ORF">AKJ45_02370</name>
</gene>
<dbReference type="Proteomes" id="UP000070565">
    <property type="component" value="Unassembled WGS sequence"/>
</dbReference>
<organism evidence="2 3">
    <name type="scientific">candidate division MSBL1 archaeon SCGC-AAA261F19</name>
    <dbReference type="NCBI Taxonomy" id="1698275"/>
    <lineage>
        <taxon>Archaea</taxon>
        <taxon>Methanobacteriati</taxon>
        <taxon>Methanobacteriota</taxon>
        <taxon>candidate division MSBL1</taxon>
    </lineage>
</organism>
<name>A0A133V9R2_9EURY</name>
<accession>A0A133V9R2</accession>
<evidence type="ECO:0000313" key="3">
    <source>
        <dbReference type="Proteomes" id="UP000070565"/>
    </source>
</evidence>
<dbReference type="AlphaFoldDB" id="A0A133V9R2"/>
<dbReference type="InterPro" id="IPR029052">
    <property type="entry name" value="Metallo-depent_PP-like"/>
</dbReference>
<evidence type="ECO:0000313" key="2">
    <source>
        <dbReference type="EMBL" id="KXB03155.1"/>
    </source>
</evidence>
<sequence length="118" mass="13688">MPISFQQLIDREDLPEQEPGENNIKTNQRQLGSNILGKTDKNHEIDLHLFGHVHNRGGTHKKADGTHQFNVSHLSVAPRRLYGRKYLKINLSKGDLDWRFKSAVMSDLDFETFLEMYL</sequence>
<evidence type="ECO:0000256" key="1">
    <source>
        <dbReference type="SAM" id="MobiDB-lite"/>
    </source>
</evidence>
<keyword evidence="3" id="KW-1185">Reference proteome</keyword>